<evidence type="ECO:0000313" key="4">
    <source>
        <dbReference type="EMBL" id="PLC50808.1"/>
    </source>
</evidence>
<evidence type="ECO:0000256" key="1">
    <source>
        <dbReference type="ARBA" id="ARBA00022729"/>
    </source>
</evidence>
<keyword evidence="1 2" id="KW-0732">Signal</keyword>
<dbReference type="RefSeq" id="WP_102073356.1">
    <property type="nucleotide sequence ID" value="NZ_PDNW01000004.1"/>
</dbReference>
<dbReference type="Gene3D" id="3.40.190.10">
    <property type="entry name" value="Periplasmic binding protein-like II"/>
    <property type="match status" value="2"/>
</dbReference>
<dbReference type="PANTHER" id="PTHR35936">
    <property type="entry name" value="MEMBRANE-BOUND LYTIC MUREIN TRANSGLYCOSYLASE F"/>
    <property type="match status" value="1"/>
</dbReference>
<dbReference type="Pfam" id="PF00497">
    <property type="entry name" value="SBP_bac_3"/>
    <property type="match status" value="1"/>
</dbReference>
<dbReference type="EMBL" id="PDNW01000004">
    <property type="protein sequence ID" value="PLC50808.1"/>
    <property type="molecule type" value="Genomic_DNA"/>
</dbReference>
<keyword evidence="5" id="KW-1185">Reference proteome</keyword>
<evidence type="ECO:0000259" key="3">
    <source>
        <dbReference type="SMART" id="SM00062"/>
    </source>
</evidence>
<sequence length="280" mass="30297">MFTKVIAAGCIAAFTMGAQTALAADVLTDIKEKKQISIGTEAQFPPFEYIEDGKIVGYSTDLLALVMEQLPDVKATRQDVPFQAILPGLAARKFDFIVTSVTVTKERASRFAMTLPIADATVALVRHAGATEFTSPDQLSGKVAGSQAGSAQLKVLQAYDKKLRDEGKPGLKEIREYVSFDEAYADLAAGRLEAVSQSLPNLASLVKTRPDTFSIIEPAIGPKTYYAWVGRKDPGSESLVKLFNDGIAKANTSGKMTELQQKWFGFTMNVPADHLPEPTM</sequence>
<protein>
    <submittedName>
        <fullName evidence="4">ABC transporter substrate-binding protein</fullName>
    </submittedName>
</protein>
<accession>A0A2N4U712</accession>
<gene>
    <name evidence="4" type="ORF">CR159_06270</name>
</gene>
<dbReference type="OrthoDB" id="368476at2"/>
<dbReference type="SUPFAM" id="SSF53850">
    <property type="entry name" value="Periplasmic binding protein-like II"/>
    <property type="match status" value="1"/>
</dbReference>
<organism evidence="4 5">
    <name type="scientific">Pollutimonas subterranea</name>
    <dbReference type="NCBI Taxonomy" id="2045210"/>
    <lineage>
        <taxon>Bacteria</taxon>
        <taxon>Pseudomonadati</taxon>
        <taxon>Pseudomonadota</taxon>
        <taxon>Betaproteobacteria</taxon>
        <taxon>Burkholderiales</taxon>
        <taxon>Alcaligenaceae</taxon>
        <taxon>Pollutimonas</taxon>
    </lineage>
</organism>
<evidence type="ECO:0000313" key="5">
    <source>
        <dbReference type="Proteomes" id="UP000234190"/>
    </source>
</evidence>
<name>A0A2N4U712_9BURK</name>
<comment type="caution">
    <text evidence="4">The sequence shown here is derived from an EMBL/GenBank/DDBJ whole genome shotgun (WGS) entry which is preliminary data.</text>
</comment>
<evidence type="ECO:0000256" key="2">
    <source>
        <dbReference type="SAM" id="SignalP"/>
    </source>
</evidence>
<feature type="signal peptide" evidence="2">
    <location>
        <begin position="1"/>
        <end position="23"/>
    </location>
</feature>
<dbReference type="SMART" id="SM00062">
    <property type="entry name" value="PBPb"/>
    <property type="match status" value="1"/>
</dbReference>
<reference evidence="4 5" key="1">
    <citation type="submission" date="2017-10" db="EMBL/GenBank/DDBJ databases">
        <title>Two draft genome sequences of Pusillimonas sp. strains isolated from a nitrate- and radionuclide-contaminated groundwater in Russia.</title>
        <authorList>
            <person name="Grouzdev D.S."/>
            <person name="Tourova T.P."/>
            <person name="Goeva M.A."/>
            <person name="Babich T.L."/>
            <person name="Sokolova D.S."/>
            <person name="Abdullin R."/>
            <person name="Poltaraus A.B."/>
            <person name="Toshchakov S.V."/>
            <person name="Nazina T.N."/>
        </authorList>
    </citation>
    <scope>NUCLEOTIDE SEQUENCE [LARGE SCALE GENOMIC DNA]</scope>
    <source>
        <strain evidence="4 5">JR1/69-3-13</strain>
    </source>
</reference>
<proteinExistence type="predicted"/>
<dbReference type="InterPro" id="IPR001638">
    <property type="entry name" value="Solute-binding_3/MltF_N"/>
</dbReference>
<feature type="chain" id="PRO_5014833723" evidence="2">
    <location>
        <begin position="24"/>
        <end position="280"/>
    </location>
</feature>
<dbReference type="PANTHER" id="PTHR35936:SF19">
    <property type="entry name" value="AMINO-ACID-BINDING PROTEIN YXEM-RELATED"/>
    <property type="match status" value="1"/>
</dbReference>
<dbReference type="AlphaFoldDB" id="A0A2N4U712"/>
<feature type="domain" description="Solute-binding protein family 3/N-terminal" evidence="3">
    <location>
        <begin position="35"/>
        <end position="267"/>
    </location>
</feature>
<dbReference type="Proteomes" id="UP000234190">
    <property type="component" value="Unassembled WGS sequence"/>
</dbReference>